<dbReference type="KEGG" id="hir:HETIRDRAFT_425969"/>
<feature type="region of interest" description="Disordered" evidence="2">
    <location>
        <begin position="94"/>
        <end position="119"/>
    </location>
</feature>
<evidence type="ECO:0000256" key="1">
    <source>
        <dbReference type="SAM" id="Coils"/>
    </source>
</evidence>
<accession>W4KHD5</accession>
<gene>
    <name evidence="3" type="ORF">HETIRDRAFT_425969</name>
</gene>
<organism evidence="3 4">
    <name type="scientific">Heterobasidion irregulare (strain TC 32-1)</name>
    <dbReference type="NCBI Taxonomy" id="747525"/>
    <lineage>
        <taxon>Eukaryota</taxon>
        <taxon>Fungi</taxon>
        <taxon>Dikarya</taxon>
        <taxon>Basidiomycota</taxon>
        <taxon>Agaricomycotina</taxon>
        <taxon>Agaricomycetes</taxon>
        <taxon>Russulales</taxon>
        <taxon>Bondarzewiaceae</taxon>
        <taxon>Heterobasidion</taxon>
        <taxon>Heterobasidion annosum species complex</taxon>
    </lineage>
</organism>
<proteinExistence type="predicted"/>
<reference evidence="3 4" key="1">
    <citation type="journal article" date="2012" name="New Phytol.">
        <title>Insight into trade-off between wood decay and parasitism from the genome of a fungal forest pathogen.</title>
        <authorList>
            <person name="Olson A."/>
            <person name="Aerts A."/>
            <person name="Asiegbu F."/>
            <person name="Belbahri L."/>
            <person name="Bouzid O."/>
            <person name="Broberg A."/>
            <person name="Canback B."/>
            <person name="Coutinho P.M."/>
            <person name="Cullen D."/>
            <person name="Dalman K."/>
            <person name="Deflorio G."/>
            <person name="van Diepen L.T."/>
            <person name="Dunand C."/>
            <person name="Duplessis S."/>
            <person name="Durling M."/>
            <person name="Gonthier P."/>
            <person name="Grimwood J."/>
            <person name="Fossdal C.G."/>
            <person name="Hansson D."/>
            <person name="Henrissat B."/>
            <person name="Hietala A."/>
            <person name="Himmelstrand K."/>
            <person name="Hoffmeister D."/>
            <person name="Hogberg N."/>
            <person name="James T.Y."/>
            <person name="Karlsson M."/>
            <person name="Kohler A."/>
            <person name="Kues U."/>
            <person name="Lee Y.H."/>
            <person name="Lin Y.C."/>
            <person name="Lind M."/>
            <person name="Lindquist E."/>
            <person name="Lombard V."/>
            <person name="Lucas S."/>
            <person name="Lunden K."/>
            <person name="Morin E."/>
            <person name="Murat C."/>
            <person name="Park J."/>
            <person name="Raffaello T."/>
            <person name="Rouze P."/>
            <person name="Salamov A."/>
            <person name="Schmutz J."/>
            <person name="Solheim H."/>
            <person name="Stahlberg J."/>
            <person name="Velez H."/>
            <person name="de Vries R.P."/>
            <person name="Wiebenga A."/>
            <person name="Woodward S."/>
            <person name="Yakovlev I."/>
            <person name="Garbelotto M."/>
            <person name="Martin F."/>
            <person name="Grigoriev I.V."/>
            <person name="Stenlid J."/>
        </authorList>
    </citation>
    <scope>NUCLEOTIDE SEQUENCE [LARGE SCALE GENOMIC DNA]</scope>
    <source>
        <strain evidence="3 4">TC 32-1</strain>
    </source>
</reference>
<keyword evidence="4" id="KW-1185">Reference proteome</keyword>
<dbReference type="GeneID" id="20674060"/>
<dbReference type="Proteomes" id="UP000030671">
    <property type="component" value="Unassembled WGS sequence"/>
</dbReference>
<evidence type="ECO:0000313" key="4">
    <source>
        <dbReference type="Proteomes" id="UP000030671"/>
    </source>
</evidence>
<dbReference type="EMBL" id="KI925456">
    <property type="protein sequence ID" value="ETW84735.1"/>
    <property type="molecule type" value="Genomic_DNA"/>
</dbReference>
<dbReference type="InParanoid" id="W4KHD5"/>
<protein>
    <submittedName>
        <fullName evidence="3">Uncharacterized protein</fullName>
    </submittedName>
</protein>
<sequence length="382" mass="43569">MPIPIGFERDQIYKCLGDRLTKLEVDRSKGEIERMFTELQQKNADLELRCRRLEDQINILHRALVELQNEKIWLEIRFAWMLFPRRLDSEKRPDFTTRMRTPSPDRMSQASDNEHGSWLQEEDGGPINSICIQEATDSVHSSTTNDRPAYTGFMPPRMSPFCKDEFALHGCLEHVREVKSLPLLLIRALTSDGHSDMRYKMSIQQVTLAHYFEDTDISNQSLRNSLGFIITSSDAFVKEESSEETVVMIRLQLIIQERVQGKKTGKKSGDGPVRQWRSRRNNLTKILNRNSELIVHLPDGYFYLGTFSGQGITVLNCDEFQALDLPVREAVIRATAGNVAMTLKLFEEISCAYSLGKLLACRVALKKTGFNDALAGALRTAH</sequence>
<dbReference type="AlphaFoldDB" id="W4KHD5"/>
<keyword evidence="1" id="KW-0175">Coiled coil</keyword>
<dbReference type="RefSeq" id="XP_009544371.1">
    <property type="nucleotide sequence ID" value="XM_009546076.1"/>
</dbReference>
<dbReference type="HOGENOM" id="CLU_804245_0_0_1"/>
<evidence type="ECO:0000313" key="3">
    <source>
        <dbReference type="EMBL" id="ETW84735.1"/>
    </source>
</evidence>
<name>W4KHD5_HETIT</name>
<dbReference type="OrthoDB" id="10668022at2759"/>
<feature type="coiled-coil region" evidence="1">
    <location>
        <begin position="29"/>
        <end position="70"/>
    </location>
</feature>
<evidence type="ECO:0000256" key="2">
    <source>
        <dbReference type="SAM" id="MobiDB-lite"/>
    </source>
</evidence>